<reference evidence="1 2" key="1">
    <citation type="submission" date="2016-09" db="EMBL/GenBank/DDBJ databases">
        <title>The draft genome of Dichanthelium oligosanthes: A C3 panicoid grass species.</title>
        <authorList>
            <person name="Studer A.J."/>
            <person name="Schnable J.C."/>
            <person name="Brutnell T.P."/>
        </authorList>
    </citation>
    <scope>NUCLEOTIDE SEQUENCE [LARGE SCALE GENOMIC DNA]</scope>
    <source>
        <strain evidence="2">cv. Kellogg 1175</strain>
        <tissue evidence="1">Leaf</tissue>
    </source>
</reference>
<proteinExistence type="predicted"/>
<feature type="non-terminal residue" evidence="1">
    <location>
        <position position="1"/>
    </location>
</feature>
<name>A0A1E5V313_9POAL</name>
<sequence length="87" mass="10029">LMIFEVEKYGIHTFRAKTSESNMAPLKLFRKLVFKDFFIQCGVYGGMDCDTKSHFCCASCLVFMVISDVARSVVILLLSISDWFSWR</sequence>
<dbReference type="AlphaFoldDB" id="A0A1E5V313"/>
<accession>A0A1E5V313</accession>
<comment type="caution">
    <text evidence="1">The sequence shown here is derived from an EMBL/GenBank/DDBJ whole genome shotgun (WGS) entry which is preliminary data.</text>
</comment>
<dbReference type="Proteomes" id="UP000095767">
    <property type="component" value="Unassembled WGS sequence"/>
</dbReference>
<gene>
    <name evidence="1" type="ORF">BAE44_0019440</name>
</gene>
<keyword evidence="2" id="KW-1185">Reference proteome</keyword>
<dbReference type="OrthoDB" id="5043642at2759"/>
<protein>
    <submittedName>
        <fullName evidence="1">Uncharacterized protein</fullName>
    </submittedName>
</protein>
<evidence type="ECO:0000313" key="1">
    <source>
        <dbReference type="EMBL" id="OEL19542.1"/>
    </source>
</evidence>
<dbReference type="EMBL" id="LWDX02053286">
    <property type="protein sequence ID" value="OEL19542.1"/>
    <property type="molecule type" value="Genomic_DNA"/>
</dbReference>
<organism evidence="1 2">
    <name type="scientific">Dichanthelium oligosanthes</name>
    <dbReference type="NCBI Taxonomy" id="888268"/>
    <lineage>
        <taxon>Eukaryota</taxon>
        <taxon>Viridiplantae</taxon>
        <taxon>Streptophyta</taxon>
        <taxon>Embryophyta</taxon>
        <taxon>Tracheophyta</taxon>
        <taxon>Spermatophyta</taxon>
        <taxon>Magnoliopsida</taxon>
        <taxon>Liliopsida</taxon>
        <taxon>Poales</taxon>
        <taxon>Poaceae</taxon>
        <taxon>PACMAD clade</taxon>
        <taxon>Panicoideae</taxon>
        <taxon>Panicodae</taxon>
        <taxon>Paniceae</taxon>
        <taxon>Dichantheliinae</taxon>
        <taxon>Dichanthelium</taxon>
    </lineage>
</organism>
<evidence type="ECO:0000313" key="2">
    <source>
        <dbReference type="Proteomes" id="UP000095767"/>
    </source>
</evidence>